<sequence length="118" mass="13375">MQFLSNLNVNASDENEVLVLNALPTNLQKLSLNGRLPEGASWALSPLFQAVEQNLCSLHLSWSHLREDPLPSLSRLANLMDLCLDKAYNGEKLEFLTGWFPKPKSLYLWDMPNLKSLH</sequence>
<keyword evidence="2" id="KW-1185">Reference proteome</keyword>
<name>A0A9R1R0Q5_TRITD</name>
<dbReference type="Proteomes" id="UP000324705">
    <property type="component" value="Chromosome 2A"/>
</dbReference>
<evidence type="ECO:0000313" key="2">
    <source>
        <dbReference type="Proteomes" id="UP000324705"/>
    </source>
</evidence>
<dbReference type="SUPFAM" id="SSF52047">
    <property type="entry name" value="RNI-like"/>
    <property type="match status" value="1"/>
</dbReference>
<organism evidence="1 2">
    <name type="scientific">Triticum turgidum subsp. durum</name>
    <name type="common">Durum wheat</name>
    <name type="synonym">Triticum durum</name>
    <dbReference type="NCBI Taxonomy" id="4567"/>
    <lineage>
        <taxon>Eukaryota</taxon>
        <taxon>Viridiplantae</taxon>
        <taxon>Streptophyta</taxon>
        <taxon>Embryophyta</taxon>
        <taxon>Tracheophyta</taxon>
        <taxon>Spermatophyta</taxon>
        <taxon>Magnoliopsida</taxon>
        <taxon>Liliopsida</taxon>
        <taxon>Poales</taxon>
        <taxon>Poaceae</taxon>
        <taxon>BOP clade</taxon>
        <taxon>Pooideae</taxon>
        <taxon>Triticodae</taxon>
        <taxon>Triticeae</taxon>
        <taxon>Triticinae</taxon>
        <taxon>Triticum</taxon>
    </lineage>
</organism>
<dbReference type="Gene3D" id="3.80.10.10">
    <property type="entry name" value="Ribonuclease Inhibitor"/>
    <property type="match status" value="1"/>
</dbReference>
<dbReference type="EMBL" id="LT934113">
    <property type="protein sequence ID" value="VAH24439.1"/>
    <property type="molecule type" value="Genomic_DNA"/>
</dbReference>
<protein>
    <submittedName>
        <fullName evidence="1">Uncharacterized protein</fullName>
    </submittedName>
</protein>
<proteinExistence type="predicted"/>
<dbReference type="Gramene" id="TRITD2Av1G003880.1">
    <property type="protein sequence ID" value="TRITD2Av1G003880.1"/>
    <property type="gene ID" value="TRITD2Av1G003880"/>
</dbReference>
<reference evidence="1 2" key="1">
    <citation type="submission" date="2017-09" db="EMBL/GenBank/DDBJ databases">
        <authorList>
            <consortium name="International Durum Wheat Genome Sequencing Consortium (IDWGSC)"/>
            <person name="Milanesi L."/>
        </authorList>
    </citation>
    <scope>NUCLEOTIDE SEQUENCE [LARGE SCALE GENOMIC DNA]</scope>
    <source>
        <strain evidence="2">cv. Svevo</strain>
    </source>
</reference>
<dbReference type="AlphaFoldDB" id="A0A9R1R0Q5"/>
<gene>
    <name evidence="1" type="ORF">TRITD_2Av1G003880</name>
</gene>
<evidence type="ECO:0000313" key="1">
    <source>
        <dbReference type="EMBL" id="VAH24439.1"/>
    </source>
</evidence>
<dbReference type="InterPro" id="IPR032675">
    <property type="entry name" value="LRR_dom_sf"/>
</dbReference>
<accession>A0A9R1R0Q5</accession>